<protein>
    <submittedName>
        <fullName evidence="8">Alpha-amylase</fullName>
    </submittedName>
</protein>
<dbReference type="GO" id="GO:0005975">
    <property type="term" value="P:carbohydrate metabolic process"/>
    <property type="evidence" value="ECO:0007669"/>
    <property type="project" value="InterPro"/>
</dbReference>
<dbReference type="EMBL" id="QEAO01000028">
    <property type="protein sequence ID" value="TPX32604.1"/>
    <property type="molecule type" value="Genomic_DNA"/>
</dbReference>
<dbReference type="NCBIfam" id="NF006969">
    <property type="entry name" value="PRK09441.1-2"/>
    <property type="match status" value="1"/>
</dbReference>
<name>A0A507C3D5_9FUNG</name>
<dbReference type="InterPro" id="IPR013776">
    <property type="entry name" value="A-amylase_thermo"/>
</dbReference>
<feature type="domain" description="Glycosyl hydrolase family 13 catalytic" evidence="7">
    <location>
        <begin position="9"/>
        <end position="398"/>
    </location>
</feature>
<dbReference type="SUPFAM" id="SSF51011">
    <property type="entry name" value="Glycosyl hydrolase domain"/>
    <property type="match status" value="1"/>
</dbReference>
<dbReference type="SMART" id="SM00642">
    <property type="entry name" value="Aamy"/>
    <property type="match status" value="1"/>
</dbReference>
<dbReference type="SUPFAM" id="SSF51445">
    <property type="entry name" value="(Trans)glycosidases"/>
    <property type="match status" value="1"/>
</dbReference>
<dbReference type="InterPro" id="IPR017853">
    <property type="entry name" value="GH"/>
</dbReference>
<evidence type="ECO:0000256" key="4">
    <source>
        <dbReference type="ARBA" id="ARBA00022801"/>
    </source>
</evidence>
<organism evidence="8 9">
    <name type="scientific">Synchytrium microbalum</name>
    <dbReference type="NCBI Taxonomy" id="1806994"/>
    <lineage>
        <taxon>Eukaryota</taxon>
        <taxon>Fungi</taxon>
        <taxon>Fungi incertae sedis</taxon>
        <taxon>Chytridiomycota</taxon>
        <taxon>Chytridiomycota incertae sedis</taxon>
        <taxon>Chytridiomycetes</taxon>
        <taxon>Synchytriales</taxon>
        <taxon>Synchytriaceae</taxon>
        <taxon>Synchytrium</taxon>
    </lineage>
</organism>
<dbReference type="GO" id="GO:0005509">
    <property type="term" value="F:calcium ion binding"/>
    <property type="evidence" value="ECO:0007669"/>
    <property type="project" value="InterPro"/>
</dbReference>
<dbReference type="CDD" id="cd11318">
    <property type="entry name" value="AmyAc_bac_fung_AmyA"/>
    <property type="match status" value="1"/>
</dbReference>
<accession>A0A507C3D5</accession>
<keyword evidence="9" id="KW-1185">Reference proteome</keyword>
<dbReference type="AlphaFoldDB" id="A0A507C3D5"/>
<dbReference type="Gene3D" id="3.20.20.80">
    <property type="entry name" value="Glycosidases"/>
    <property type="match status" value="1"/>
</dbReference>
<dbReference type="Gene3D" id="2.60.40.1180">
    <property type="entry name" value="Golgi alpha-mannosidase II"/>
    <property type="match status" value="1"/>
</dbReference>
<dbReference type="Gene3D" id="2.40.30.140">
    <property type="match status" value="1"/>
</dbReference>
<reference evidence="8 9" key="1">
    <citation type="journal article" date="2019" name="Sci. Rep.">
        <title>Comparative genomics of chytrid fungi reveal insights into the obligate biotrophic and pathogenic lifestyle of Synchytrium endobioticum.</title>
        <authorList>
            <person name="van de Vossenberg B.T.L.H."/>
            <person name="Warris S."/>
            <person name="Nguyen H.D.T."/>
            <person name="van Gent-Pelzer M.P.E."/>
            <person name="Joly D.L."/>
            <person name="van de Geest H.C."/>
            <person name="Bonants P.J.M."/>
            <person name="Smith D.S."/>
            <person name="Levesque C.A."/>
            <person name="van der Lee T.A.J."/>
        </authorList>
    </citation>
    <scope>NUCLEOTIDE SEQUENCE [LARGE SCALE GENOMIC DNA]</scope>
    <source>
        <strain evidence="8 9">JEL517</strain>
    </source>
</reference>
<evidence type="ECO:0000256" key="2">
    <source>
        <dbReference type="ARBA" id="ARBA00008061"/>
    </source>
</evidence>
<sequence length="526" mass="59167">MTREQETNGTMIQYFEWHLPANGQHWNKIAKEAEKLAKMGITCVWIPPPTKGASGPNSVGYDVYDLWDLGEFKSKGSVRTKYGTKEELINACNALDSNGIQICADVVLNHRLGADDTEEFDAIMVDQNDRGQDVGGKEKIKAWTRFTFPARGKKYSDLEFHWYHFTGIDYDAKNERAAVYRILGNGKYWSEDVDYENGNYDYLMGADVDYSHPEVVEDVTKWAVWLVKELKLSGFRMDALKHIDAGFIAEFLANVRKETGKDNFFTVGEYWKEGTQDLEGYLAKQDYKVSLFDVKLHYNFAAASQGGANYDMCKIMDGSLVQTNPMNAVTFVNNHDTQPGESLESYIEPWFQPHAYALCLLRMQGYPCIFYGDLYGISGENPVKPYAALPISNMIRARKHFAWGEQNDYFDHPNTIGWVRLGNKHFDKSDLTPEDLKTEPDGGAAPQDLGPGLAVVLCAGGAGSKHMFVGLHHKGTEWLDIVYPGREHVVVIDDNGFGDFVADDGGMAAYTLREFAEPFRAAEAEL</sequence>
<comment type="similarity">
    <text evidence="2">Belongs to the glycosyl hydrolase 13 family.</text>
</comment>
<keyword evidence="6" id="KW-0326">Glycosidase</keyword>
<dbReference type="STRING" id="1806994.A0A507C3D5"/>
<evidence type="ECO:0000256" key="5">
    <source>
        <dbReference type="ARBA" id="ARBA00023277"/>
    </source>
</evidence>
<evidence type="ECO:0000256" key="1">
    <source>
        <dbReference type="ARBA" id="ARBA00001913"/>
    </source>
</evidence>
<evidence type="ECO:0000259" key="7">
    <source>
        <dbReference type="SMART" id="SM00642"/>
    </source>
</evidence>
<keyword evidence="3" id="KW-0479">Metal-binding</keyword>
<comment type="caution">
    <text evidence="8">The sequence shown here is derived from an EMBL/GenBank/DDBJ whole genome shotgun (WGS) entry which is preliminary data.</text>
</comment>
<gene>
    <name evidence="8" type="ORF">SmJEL517_g04308</name>
</gene>
<dbReference type="Proteomes" id="UP000319731">
    <property type="component" value="Unassembled WGS sequence"/>
</dbReference>
<dbReference type="PIRSF" id="PIRSF001021">
    <property type="entry name" value="Alph-amls_thrmst"/>
    <property type="match status" value="1"/>
</dbReference>
<dbReference type="NCBIfam" id="NF006968">
    <property type="entry name" value="PRK09441.1-1"/>
    <property type="match status" value="1"/>
</dbReference>
<keyword evidence="4" id="KW-0378">Hydrolase</keyword>
<dbReference type="OrthoDB" id="550577at2759"/>
<evidence type="ECO:0000313" key="8">
    <source>
        <dbReference type="EMBL" id="TPX32604.1"/>
    </source>
</evidence>
<comment type="cofactor">
    <cofactor evidence="1">
        <name>Ca(2+)</name>
        <dbReference type="ChEBI" id="CHEBI:29108"/>
    </cofactor>
</comment>
<keyword evidence="5" id="KW-0119">Carbohydrate metabolism</keyword>
<dbReference type="PANTHER" id="PTHR43447">
    <property type="entry name" value="ALPHA-AMYLASE"/>
    <property type="match status" value="1"/>
</dbReference>
<dbReference type="Pfam" id="PF00128">
    <property type="entry name" value="Alpha-amylase"/>
    <property type="match status" value="1"/>
</dbReference>
<dbReference type="RefSeq" id="XP_031023782.1">
    <property type="nucleotide sequence ID" value="XM_031170236.1"/>
</dbReference>
<dbReference type="GeneID" id="42005533"/>
<dbReference type="GO" id="GO:0004553">
    <property type="term" value="F:hydrolase activity, hydrolyzing O-glycosyl compounds"/>
    <property type="evidence" value="ECO:0007669"/>
    <property type="project" value="InterPro"/>
</dbReference>
<dbReference type="InterPro" id="IPR013780">
    <property type="entry name" value="Glyco_hydro_b"/>
</dbReference>
<dbReference type="InterPro" id="IPR006047">
    <property type="entry name" value="GH13_cat_dom"/>
</dbReference>
<evidence type="ECO:0000313" key="9">
    <source>
        <dbReference type="Proteomes" id="UP000319731"/>
    </source>
</evidence>
<evidence type="ECO:0000256" key="6">
    <source>
        <dbReference type="ARBA" id="ARBA00023295"/>
    </source>
</evidence>
<evidence type="ECO:0000256" key="3">
    <source>
        <dbReference type="ARBA" id="ARBA00022723"/>
    </source>
</evidence>
<proteinExistence type="inferred from homology"/>